<evidence type="ECO:0000313" key="7">
    <source>
        <dbReference type="EMBL" id="MIT52382.1"/>
    </source>
</evidence>
<reference evidence="2 8" key="1">
    <citation type="journal article" date="2015" name="Genome Announc.">
        <title>Complete Genome Sequencing of a Multidrug-Resistant and Human-Invasive Salmonella enterica Serovar Typhimurium Strain of the Emerging Sequence Type 213 Genotype.</title>
        <authorList>
            <person name="Calva E."/>
            <person name="Silva C."/>
            <person name="Zaidi M.B."/>
            <person name="Sanchez-Flores A."/>
            <person name="Estrada K."/>
            <person name="Silva G.G."/>
            <person name="Soto-Jimenez L.M."/>
            <person name="Wiesner M."/>
            <person name="Fernandez-Mora M."/>
            <person name="Edwards R.A."/>
            <person name="Vinuesa P."/>
        </authorList>
    </citation>
    <scope>NUCLEOTIDE SEQUENCE [LARGE SCALE GENOMIC DNA]</scope>
    <source>
        <strain evidence="2 8">YU39</strain>
    </source>
</reference>
<dbReference type="EMBL" id="RSUA01000128">
    <property type="protein sequence ID" value="MIT52382.1"/>
    <property type="molecule type" value="Genomic_DNA"/>
</dbReference>
<reference evidence="6" key="2">
    <citation type="journal article" date="2018" name="Genome Biol.">
        <title>SKESA: strategic k-mer extension for scrupulous assemblies.</title>
        <authorList>
            <person name="Souvorov A."/>
            <person name="Agarwala R."/>
            <person name="Lipman D.J."/>
        </authorList>
    </citation>
    <scope>NUCLEOTIDE SEQUENCE</scope>
    <source>
        <strain evidence="6">Salmonella enterica</strain>
    </source>
</reference>
<evidence type="ECO:0000313" key="5">
    <source>
        <dbReference type="EMBL" id="EDI6667243.1"/>
    </source>
</evidence>
<accession>A0A0F7DI94</accession>
<dbReference type="EMBL" id="AAMLUT010000032">
    <property type="protein sequence ID" value="EDI6667243.1"/>
    <property type="molecule type" value="Genomic_DNA"/>
</dbReference>
<dbReference type="InterPro" id="IPR001387">
    <property type="entry name" value="Cro/C1-type_HTH"/>
</dbReference>
<gene>
    <name evidence="4" type="ORF">AAB27_24315</name>
    <name evidence="7" type="ORF">AU613_26585</name>
    <name evidence="5" type="ORF">CFF59_18545</name>
    <name evidence="3" type="ORF">E0935_25825</name>
    <name evidence="6" type="ORF">GB171_24200</name>
    <name evidence="2" type="ORF">SE14_01068</name>
</gene>
<dbReference type="Gene3D" id="1.10.260.40">
    <property type="entry name" value="lambda repressor-like DNA-binding domains"/>
    <property type="match status" value="1"/>
</dbReference>
<dbReference type="GO" id="GO:0003677">
    <property type="term" value="F:DNA binding"/>
    <property type="evidence" value="ECO:0007669"/>
    <property type="project" value="InterPro"/>
</dbReference>
<dbReference type="EMBL" id="AAKUOT010000117">
    <property type="protein sequence ID" value="ECV8763984.1"/>
    <property type="molecule type" value="Genomic_DNA"/>
</dbReference>
<dbReference type="InterPro" id="IPR010982">
    <property type="entry name" value="Lambda_DNA-bd_dom_sf"/>
</dbReference>
<dbReference type="CDD" id="cd00093">
    <property type="entry name" value="HTH_XRE"/>
    <property type="match status" value="1"/>
</dbReference>
<dbReference type="PROSITE" id="PS50943">
    <property type="entry name" value="HTH_CROC1"/>
    <property type="match status" value="1"/>
</dbReference>
<dbReference type="PATRIC" id="fig|59201.158.peg.1084"/>
<dbReference type="Proteomes" id="UP000885258">
    <property type="component" value="Unassembled WGS sequence"/>
</dbReference>
<dbReference type="SUPFAM" id="SSF47413">
    <property type="entry name" value="lambda repressor-like DNA-binding domains"/>
    <property type="match status" value="1"/>
</dbReference>
<reference evidence="3" key="4">
    <citation type="submission" date="2019-03" db="EMBL/GenBank/DDBJ databases">
        <authorList>
            <person name="Ashton P.M."/>
            <person name="Dallman T."/>
            <person name="Nair S."/>
            <person name="De Pinna E."/>
            <person name="Peters T."/>
            <person name="Grant K."/>
        </authorList>
    </citation>
    <scope>NUCLEOTIDE SEQUENCE [LARGE SCALE GENOMIC DNA]</scope>
    <source>
        <strain evidence="3">265852</strain>
        <strain evidence="7">29290</strain>
        <strain evidence="4">86846</strain>
    </source>
</reference>
<evidence type="ECO:0000259" key="1">
    <source>
        <dbReference type="PROSITE" id="PS50943"/>
    </source>
</evidence>
<accession>A0A3T9YZ93</accession>
<evidence type="ECO:0000313" key="8">
    <source>
        <dbReference type="Proteomes" id="UP000034636"/>
    </source>
</evidence>
<reference evidence="5" key="3">
    <citation type="submission" date="2018-07" db="EMBL/GenBank/DDBJ databases">
        <authorList>
            <consortium name="PulseNet: The National Subtyping Network for Foodborne Disease Surveillance"/>
            <person name="Tarr C.L."/>
            <person name="Trees E."/>
            <person name="Katz L.S."/>
            <person name="Carleton-Romer H.A."/>
            <person name="Stroika S."/>
            <person name="Kucerova Z."/>
            <person name="Roache K.F."/>
            <person name="Sabol A.L."/>
            <person name="Besser J."/>
            <person name="Gerner-Smidt P."/>
        </authorList>
    </citation>
    <scope>NUCLEOTIDE SEQUENCE [LARGE SCALE GENOMIC DNA]</scope>
    <source>
        <strain evidence="5">PNUSAS016739</strain>
    </source>
</reference>
<evidence type="ECO:0000313" key="6">
    <source>
        <dbReference type="EMBL" id="HAB2205528.1"/>
    </source>
</evidence>
<dbReference type="EMBL" id="AAIKGB010000066">
    <property type="protein sequence ID" value="ECF1546622.1"/>
    <property type="molecule type" value="Genomic_DNA"/>
</dbReference>
<dbReference type="AlphaFoldDB" id="A0A0F7DI94"/>
<evidence type="ECO:0000313" key="3">
    <source>
        <dbReference type="EMBL" id="ECF1546622.1"/>
    </source>
</evidence>
<evidence type="ECO:0000313" key="4">
    <source>
        <dbReference type="EMBL" id="ECV8763984.1"/>
    </source>
</evidence>
<dbReference type="Proteomes" id="UP000839595">
    <property type="component" value="Unassembled WGS sequence"/>
</dbReference>
<dbReference type="Proteomes" id="UP000034636">
    <property type="component" value="Chromosome"/>
</dbReference>
<reference evidence="6" key="5">
    <citation type="submission" date="2019-10" db="EMBL/GenBank/DDBJ databases">
        <authorList>
            <consortium name="NCBI Pathogen Detection Project"/>
        </authorList>
    </citation>
    <scope>NUCLEOTIDE SEQUENCE</scope>
    <source>
        <strain evidence="6">Salmonella enterica</strain>
    </source>
</reference>
<dbReference type="Proteomes" id="UP000839908">
    <property type="component" value="Unassembled WGS sequence"/>
</dbReference>
<organism evidence="2 8">
    <name type="scientific">Salmonella typhimurium</name>
    <dbReference type="NCBI Taxonomy" id="90371"/>
    <lineage>
        <taxon>Bacteria</taxon>
        <taxon>Pseudomonadati</taxon>
        <taxon>Pseudomonadota</taxon>
        <taxon>Gammaproteobacteria</taxon>
        <taxon>Enterobacterales</taxon>
        <taxon>Enterobacteriaceae</taxon>
        <taxon>Salmonella</taxon>
    </lineage>
</organism>
<dbReference type="EMBL" id="DAAFZZ010000045">
    <property type="protein sequence ID" value="HAB2205528.1"/>
    <property type="molecule type" value="Genomic_DNA"/>
</dbReference>
<protein>
    <submittedName>
        <fullName evidence="3">Helix-turn-helix domain-containing protein</fullName>
    </submittedName>
    <submittedName>
        <fullName evidence="2">Regulatory protein</fullName>
    </submittedName>
    <submittedName>
        <fullName evidence="5">Transcriptional regulator</fullName>
    </submittedName>
</protein>
<name>A0A0F7DI94_SALTM</name>
<accession>A0A5K1UFS9</accession>
<accession>A0A1Z3WZY1</accession>
<dbReference type="RefSeq" id="WP_000981510.1">
    <property type="nucleotide sequence ID" value="NZ_AP023291.1"/>
</dbReference>
<evidence type="ECO:0000313" key="2">
    <source>
        <dbReference type="EMBL" id="AKH06635.1"/>
    </source>
</evidence>
<dbReference type="Pfam" id="PF01381">
    <property type="entry name" value="HTH_3"/>
    <property type="match status" value="1"/>
</dbReference>
<sequence length="144" mass="16581">MMNMKTEQHENFVRRLQLIQDQTGWNLSEIARRVMVSPQAVQQWAKGDTTPRGERLKRLAAVTGKPEHWFFMPLDANEPSNSLSEIPTSSSRDMLDDKEKALLALFNQMPEAEKNRLIVHAKATLQELDLLKDDVLSIIKNIRE</sequence>
<dbReference type="EMBL" id="CP011428">
    <property type="protein sequence ID" value="AKH06635.1"/>
    <property type="molecule type" value="Genomic_DNA"/>
</dbReference>
<proteinExistence type="predicted"/>
<feature type="domain" description="HTH cro/C1-type" evidence="1">
    <location>
        <begin position="16"/>
        <end position="70"/>
    </location>
</feature>
<dbReference type="Proteomes" id="UP000839581">
    <property type="component" value="Unassembled WGS sequence"/>
</dbReference>
<dbReference type="SMART" id="SM00530">
    <property type="entry name" value="HTH_XRE"/>
    <property type="match status" value="1"/>
</dbReference>